<dbReference type="Pfam" id="PF00005">
    <property type="entry name" value="ABC_tran"/>
    <property type="match status" value="1"/>
</dbReference>
<evidence type="ECO:0000259" key="10">
    <source>
        <dbReference type="PROSITE" id="PS50893"/>
    </source>
</evidence>
<keyword evidence="4 13" id="KW-0067">ATP-binding</keyword>
<evidence type="ECO:0000256" key="1">
    <source>
        <dbReference type="ARBA" id="ARBA00004651"/>
    </source>
</evidence>
<protein>
    <submittedName>
        <fullName evidence="13">ATP-binding cassette domain-containing protein</fullName>
    </submittedName>
</protein>
<organism evidence="13 14">
    <name type="scientific">Archangium lansingense</name>
    <dbReference type="NCBI Taxonomy" id="2995310"/>
    <lineage>
        <taxon>Bacteria</taxon>
        <taxon>Pseudomonadati</taxon>
        <taxon>Myxococcota</taxon>
        <taxon>Myxococcia</taxon>
        <taxon>Myxococcales</taxon>
        <taxon>Cystobacterineae</taxon>
        <taxon>Archangiaceae</taxon>
        <taxon>Archangium</taxon>
    </lineage>
</organism>
<dbReference type="InterPro" id="IPR005074">
    <property type="entry name" value="Peptidase_C39"/>
</dbReference>
<keyword evidence="2 9" id="KW-0812">Transmembrane</keyword>
<feature type="transmembrane region" description="Helical" evidence="9">
    <location>
        <begin position="304"/>
        <end position="329"/>
    </location>
</feature>
<dbReference type="Gene3D" id="3.90.70.10">
    <property type="entry name" value="Cysteine proteinases"/>
    <property type="match status" value="1"/>
</dbReference>
<dbReference type="PANTHER" id="PTHR24221:SF654">
    <property type="entry name" value="ATP-BINDING CASSETTE SUB-FAMILY B MEMBER 6"/>
    <property type="match status" value="1"/>
</dbReference>
<dbReference type="Gene3D" id="3.40.50.300">
    <property type="entry name" value="P-loop containing nucleotide triphosphate hydrolases"/>
    <property type="match status" value="1"/>
</dbReference>
<dbReference type="InterPro" id="IPR039421">
    <property type="entry name" value="Type_1_exporter"/>
</dbReference>
<dbReference type="RefSeq" id="WP_267540935.1">
    <property type="nucleotide sequence ID" value="NZ_JAPNKA010000001.1"/>
</dbReference>
<keyword evidence="5" id="KW-0653">Protein transport</keyword>
<comment type="subcellular location">
    <subcellularLocation>
        <location evidence="1">Cell membrane</location>
        <topology evidence="1">Multi-pass membrane protein</topology>
    </subcellularLocation>
</comment>
<feature type="domain" description="ABC transmembrane type-1" evidence="11">
    <location>
        <begin position="309"/>
        <end position="547"/>
    </location>
</feature>
<sequence length="900" mass="97781">MAGAPRLFVPEVIQTSAMDCGPAALKSLLDGFGIPVSYGRLREACQTDVDGTSVDMLEELAARLGLDAEQSMLPRDHLFLPETRALPAIVVLSLANGNLHFVVVWKRWRNFVQIMDPALGRRWVPVARLLDQLFVHAMPVSAEAFREWAGTEEFLAGLRHWLSALVDESFAERQVTEALGDSTWKSLACLDATVRLVQTLVEGGGVQRGETAAKFVEQLLREVRSALEEGRAEQLIPSTYWTAVGPPDAEELNLRGAVCVTARGLRSGERGKDEAPLPPELEAALREAPTRPLRELVALLRRDGVLAPAVLAAIGVTAAVGGFLEALLLRGVIDAGRYLTTPGQRIAGIVTLITLLGVLLTLELPLALGTLHLGRRLELRLRLAFLDKIPRLGDRYFRSRLVSDMAQRCHVIHQVRTVPTLAVTLLRAFVELLVTLAGLMWLAPRSTPLILLAGGLALTIPVLAQRTLLEADRRMRDFDGVLSGFYLDAMRGSVALRAHRAGPTIRRAQEEPLHEFLSAARALLRRGVTIETFASFAATGGSVAIVVHALSQGLQPGAVLLLVYWAQAVVTLGRQISEGLRQYPAASSLTGRLMEPLLAPNEVDKSVALATRPSTERPAGAARGVGFSLRQVEVRAAGHTLLQGIDLSVRPGEHVAIVGPSGAGKSSLVGLLLGWHRAAGGQIEVEGAPLEGEALWRLRRETAWVDPEVSLWNRSMVDNLTYGADAGEVLPRVGQALHRADLIELIDKLPEGLQTRLGEGGGLLSGGEGQRVRLGRALLRPGVRLVIFDEPFRGLERDRRTALLERARQGFEGATLLCIMHDIAETLSFDRVLVIKGGQLVEDGTPQTLAAREDSHYRALLNEESAMQRELSGRDGWRRLVLDQGVLTERRGEEGNAHGE</sequence>
<dbReference type="SUPFAM" id="SSF52540">
    <property type="entry name" value="P-loop containing nucleoside triphosphate hydrolases"/>
    <property type="match status" value="1"/>
</dbReference>
<dbReference type="InterPro" id="IPR003593">
    <property type="entry name" value="AAA+_ATPase"/>
</dbReference>
<evidence type="ECO:0000259" key="12">
    <source>
        <dbReference type="PROSITE" id="PS50990"/>
    </source>
</evidence>
<evidence type="ECO:0000313" key="13">
    <source>
        <dbReference type="EMBL" id="MCY1082363.1"/>
    </source>
</evidence>
<dbReference type="PROSITE" id="PS50893">
    <property type="entry name" value="ABC_TRANSPORTER_2"/>
    <property type="match status" value="1"/>
</dbReference>
<dbReference type="InterPro" id="IPR036640">
    <property type="entry name" value="ABC1_TM_sf"/>
</dbReference>
<dbReference type="PROSITE" id="PS50990">
    <property type="entry name" value="PEPTIDASE_C39"/>
    <property type="match status" value="1"/>
</dbReference>
<proteinExistence type="predicted"/>
<evidence type="ECO:0000256" key="8">
    <source>
        <dbReference type="ARBA" id="ARBA00043264"/>
    </source>
</evidence>
<dbReference type="EMBL" id="JAPNKA010000001">
    <property type="protein sequence ID" value="MCY1082363.1"/>
    <property type="molecule type" value="Genomic_DNA"/>
</dbReference>
<evidence type="ECO:0000259" key="11">
    <source>
        <dbReference type="PROSITE" id="PS50929"/>
    </source>
</evidence>
<evidence type="ECO:0000256" key="2">
    <source>
        <dbReference type="ARBA" id="ARBA00022692"/>
    </source>
</evidence>
<evidence type="ECO:0000256" key="7">
    <source>
        <dbReference type="ARBA" id="ARBA00023136"/>
    </source>
</evidence>
<gene>
    <name evidence="13" type="ORF">OV287_48755</name>
</gene>
<dbReference type="Gene3D" id="1.20.1560.10">
    <property type="entry name" value="ABC transporter type 1, transmembrane domain"/>
    <property type="match status" value="1"/>
</dbReference>
<dbReference type="InterPro" id="IPR027417">
    <property type="entry name" value="P-loop_NTPase"/>
</dbReference>
<keyword evidence="14" id="KW-1185">Reference proteome</keyword>
<feature type="transmembrane region" description="Helical" evidence="9">
    <location>
        <begin position="449"/>
        <end position="469"/>
    </location>
</feature>
<feature type="domain" description="ABC transporter" evidence="10">
    <location>
        <begin position="627"/>
        <end position="862"/>
    </location>
</feature>
<evidence type="ECO:0000256" key="4">
    <source>
        <dbReference type="ARBA" id="ARBA00022840"/>
    </source>
</evidence>
<evidence type="ECO:0000313" key="14">
    <source>
        <dbReference type="Proteomes" id="UP001207654"/>
    </source>
</evidence>
<keyword evidence="3" id="KW-0547">Nucleotide-binding</keyword>
<feature type="transmembrane region" description="Helical" evidence="9">
    <location>
        <begin position="421"/>
        <end position="443"/>
    </location>
</feature>
<keyword evidence="8" id="KW-0080">Bacteriocin transport</keyword>
<evidence type="ECO:0000256" key="9">
    <source>
        <dbReference type="SAM" id="Phobius"/>
    </source>
</evidence>
<dbReference type="InterPro" id="IPR011527">
    <property type="entry name" value="ABC1_TM_dom"/>
</dbReference>
<evidence type="ECO:0000256" key="5">
    <source>
        <dbReference type="ARBA" id="ARBA00022927"/>
    </source>
</evidence>
<comment type="caution">
    <text evidence="13">The sequence shown here is derived from an EMBL/GenBank/DDBJ whole genome shotgun (WGS) entry which is preliminary data.</text>
</comment>
<keyword evidence="5" id="KW-0813">Transport</keyword>
<dbReference type="SMART" id="SM00382">
    <property type="entry name" value="AAA"/>
    <property type="match status" value="1"/>
</dbReference>
<keyword evidence="7 9" id="KW-0472">Membrane</keyword>
<dbReference type="InterPro" id="IPR003439">
    <property type="entry name" value="ABC_transporter-like_ATP-bd"/>
</dbReference>
<dbReference type="Proteomes" id="UP001207654">
    <property type="component" value="Unassembled WGS sequence"/>
</dbReference>
<accession>A0ABT4AKZ4</accession>
<dbReference type="PROSITE" id="PS50929">
    <property type="entry name" value="ABC_TM1F"/>
    <property type="match status" value="1"/>
</dbReference>
<dbReference type="SUPFAM" id="SSF90123">
    <property type="entry name" value="ABC transporter transmembrane region"/>
    <property type="match status" value="1"/>
</dbReference>
<dbReference type="PANTHER" id="PTHR24221">
    <property type="entry name" value="ATP-BINDING CASSETTE SUB-FAMILY B"/>
    <property type="match status" value="1"/>
</dbReference>
<keyword evidence="6 9" id="KW-1133">Transmembrane helix</keyword>
<dbReference type="GO" id="GO:0005524">
    <property type="term" value="F:ATP binding"/>
    <property type="evidence" value="ECO:0007669"/>
    <property type="project" value="UniProtKB-KW"/>
</dbReference>
<name>A0ABT4AKZ4_9BACT</name>
<feature type="transmembrane region" description="Helical" evidence="9">
    <location>
        <begin position="349"/>
        <end position="373"/>
    </location>
</feature>
<reference evidence="13 14" key="1">
    <citation type="submission" date="2022-11" db="EMBL/GenBank/DDBJ databases">
        <title>Minimal conservation of predation-associated metabolite biosynthetic gene clusters underscores biosynthetic potential of Myxococcota including descriptions for ten novel species: Archangium lansinium sp. nov., Myxococcus landrumus sp. nov., Nannocystis bai.</title>
        <authorList>
            <person name="Ahearne A."/>
            <person name="Stevens C."/>
            <person name="Phillips K."/>
        </authorList>
    </citation>
    <scope>NUCLEOTIDE SEQUENCE [LARGE SCALE GENOMIC DNA]</scope>
    <source>
        <strain evidence="13 14">MIWBW</strain>
    </source>
</reference>
<evidence type="ECO:0000256" key="6">
    <source>
        <dbReference type="ARBA" id="ARBA00022989"/>
    </source>
</evidence>
<feature type="domain" description="Peptidase C39" evidence="12">
    <location>
        <begin position="14"/>
        <end position="140"/>
    </location>
</feature>
<dbReference type="Pfam" id="PF03412">
    <property type="entry name" value="Peptidase_C39"/>
    <property type="match status" value="1"/>
</dbReference>
<evidence type="ECO:0000256" key="3">
    <source>
        <dbReference type="ARBA" id="ARBA00022741"/>
    </source>
</evidence>